<protein>
    <submittedName>
        <fullName evidence="1">Uncharacterized protein</fullName>
    </submittedName>
</protein>
<gene>
    <name evidence="1" type="ORF">CDQ91_08595</name>
</gene>
<sequence>MRRTATRHSLQELNAGQLPLPDRARLDWACSGAGTRRQGPRDVLAAQRTWLAILAGRRLAPKPARTPPGGGLAKSAFLVGASRHPLALGSVWAFESVDPQR</sequence>
<comment type="caution">
    <text evidence="1">The sequence shown here is derived from an EMBL/GenBank/DDBJ whole genome shotgun (WGS) entry which is preliminary data.</text>
</comment>
<name>A0A246JZ78_9SPHN</name>
<accession>A0A246JZ78</accession>
<dbReference type="AlphaFoldDB" id="A0A246JZ78"/>
<keyword evidence="2" id="KW-1185">Reference proteome</keyword>
<reference evidence="1 2" key="1">
    <citation type="journal article" date="2002" name="Int. J. Syst. Evol. Microbiol.">
        <title>Sphingopyxis witflariensis sp. nov., isolated from activated sludge.</title>
        <authorList>
            <person name="Kampfer P."/>
            <person name="Witzenberger R."/>
            <person name="Denner E.B."/>
            <person name="Busse H.J."/>
            <person name="Neef A."/>
        </authorList>
    </citation>
    <scope>NUCLEOTIDE SEQUENCE [LARGE SCALE GENOMIC DNA]</scope>
    <source>
        <strain evidence="1 2">DSM 14551</strain>
    </source>
</reference>
<dbReference type="EMBL" id="NISJ01000003">
    <property type="protein sequence ID" value="OWQ98516.1"/>
    <property type="molecule type" value="Genomic_DNA"/>
</dbReference>
<proteinExistence type="predicted"/>
<evidence type="ECO:0000313" key="1">
    <source>
        <dbReference type="EMBL" id="OWQ98516.1"/>
    </source>
</evidence>
<evidence type="ECO:0000313" key="2">
    <source>
        <dbReference type="Proteomes" id="UP000197097"/>
    </source>
</evidence>
<organism evidence="1 2">
    <name type="scientific">Sphingopyxis witflariensis</name>
    <dbReference type="NCBI Taxonomy" id="173675"/>
    <lineage>
        <taxon>Bacteria</taxon>
        <taxon>Pseudomonadati</taxon>
        <taxon>Pseudomonadota</taxon>
        <taxon>Alphaproteobacteria</taxon>
        <taxon>Sphingomonadales</taxon>
        <taxon>Sphingomonadaceae</taxon>
        <taxon>Sphingopyxis</taxon>
    </lineage>
</organism>
<dbReference type="Proteomes" id="UP000197097">
    <property type="component" value="Unassembled WGS sequence"/>
</dbReference>